<sequence length="157" mass="18132">MRTYLRPFRSSNSFLKLRRRRQMTKPQGSTNYSSGEMEHLLALVRQHFPATKPEWIDLSAAYNATKGPQWKRRSAASLKRKFRSMGLPPKRGDSRWSDATRWVQTMMKQQRQRAIEMRITETPPSQVQRASSELPAVHDGFVKPRSTGSSLPARSTE</sequence>
<feature type="compositionally biased region" description="Polar residues" evidence="1">
    <location>
        <begin position="122"/>
        <end position="131"/>
    </location>
</feature>
<accession>A0A6A3I8S7</accession>
<dbReference type="Proteomes" id="UP000429607">
    <property type="component" value="Unassembled WGS sequence"/>
</dbReference>
<gene>
    <name evidence="3" type="ORF">PR001_g24563</name>
</gene>
<evidence type="ECO:0000313" key="3">
    <source>
        <dbReference type="EMBL" id="KAE8979409.1"/>
    </source>
</evidence>
<protein>
    <recommendedName>
        <fullName evidence="2">DUF6818 domain-containing protein</fullName>
    </recommendedName>
</protein>
<dbReference type="PANTHER" id="PTHR34409">
    <property type="entry name" value="SET DOMAIN-CONTAINING PROTEIN"/>
    <property type="match status" value="1"/>
</dbReference>
<reference evidence="3 4" key="1">
    <citation type="submission" date="2018-09" db="EMBL/GenBank/DDBJ databases">
        <title>Genomic investigation of the strawberry pathogen Phytophthora fragariae indicates pathogenicity is determined by transcriptional variation in three key races.</title>
        <authorList>
            <person name="Adams T.M."/>
            <person name="Armitage A.D."/>
            <person name="Sobczyk M.K."/>
            <person name="Bates H.J."/>
            <person name="Dunwell J.M."/>
            <person name="Nellist C.F."/>
            <person name="Harrison R.J."/>
        </authorList>
    </citation>
    <scope>NUCLEOTIDE SEQUENCE [LARGE SCALE GENOMIC DNA]</scope>
    <source>
        <strain evidence="3 4">SCRP249</strain>
    </source>
</reference>
<feature type="region of interest" description="Disordered" evidence="1">
    <location>
        <begin position="121"/>
        <end position="157"/>
    </location>
</feature>
<proteinExistence type="predicted"/>
<evidence type="ECO:0000313" key="4">
    <source>
        <dbReference type="Proteomes" id="UP000429607"/>
    </source>
</evidence>
<dbReference type="EMBL" id="QXFV01003156">
    <property type="protein sequence ID" value="KAE8979409.1"/>
    <property type="molecule type" value="Genomic_DNA"/>
</dbReference>
<comment type="caution">
    <text evidence="3">The sequence shown here is derived from an EMBL/GenBank/DDBJ whole genome shotgun (WGS) entry which is preliminary data.</text>
</comment>
<evidence type="ECO:0000259" key="2">
    <source>
        <dbReference type="Pfam" id="PF20681"/>
    </source>
</evidence>
<dbReference type="Pfam" id="PF20681">
    <property type="entry name" value="DUF6818"/>
    <property type="match status" value="1"/>
</dbReference>
<evidence type="ECO:0000256" key="1">
    <source>
        <dbReference type="SAM" id="MobiDB-lite"/>
    </source>
</evidence>
<organism evidence="3 4">
    <name type="scientific">Phytophthora rubi</name>
    <dbReference type="NCBI Taxonomy" id="129364"/>
    <lineage>
        <taxon>Eukaryota</taxon>
        <taxon>Sar</taxon>
        <taxon>Stramenopiles</taxon>
        <taxon>Oomycota</taxon>
        <taxon>Peronosporomycetes</taxon>
        <taxon>Peronosporales</taxon>
        <taxon>Peronosporaceae</taxon>
        <taxon>Phytophthora</taxon>
    </lineage>
</organism>
<dbReference type="InterPro" id="IPR049203">
    <property type="entry name" value="DUF6818"/>
</dbReference>
<name>A0A6A3I8S7_9STRA</name>
<dbReference type="PANTHER" id="PTHR34409:SF1">
    <property type="entry name" value="MYB-LIKE DOMAIN-CONTAINING PROTEIN"/>
    <property type="match status" value="1"/>
</dbReference>
<feature type="compositionally biased region" description="Polar residues" evidence="1">
    <location>
        <begin position="146"/>
        <end position="157"/>
    </location>
</feature>
<feature type="domain" description="DUF6818" evidence="2">
    <location>
        <begin position="49"/>
        <end position="117"/>
    </location>
</feature>
<dbReference type="AlphaFoldDB" id="A0A6A3I8S7"/>